<evidence type="ECO:0000256" key="1">
    <source>
        <dbReference type="SAM" id="Phobius"/>
    </source>
</evidence>
<keyword evidence="1" id="KW-1133">Transmembrane helix</keyword>
<organism evidence="2 3">
    <name type="scientific">Fistulina hepatica ATCC 64428</name>
    <dbReference type="NCBI Taxonomy" id="1128425"/>
    <lineage>
        <taxon>Eukaryota</taxon>
        <taxon>Fungi</taxon>
        <taxon>Dikarya</taxon>
        <taxon>Basidiomycota</taxon>
        <taxon>Agaricomycotina</taxon>
        <taxon>Agaricomycetes</taxon>
        <taxon>Agaricomycetidae</taxon>
        <taxon>Agaricales</taxon>
        <taxon>Fistulinaceae</taxon>
        <taxon>Fistulina</taxon>
    </lineage>
</organism>
<dbReference type="Proteomes" id="UP000054144">
    <property type="component" value="Unassembled WGS sequence"/>
</dbReference>
<name>A0A0D7AF82_9AGAR</name>
<dbReference type="AlphaFoldDB" id="A0A0D7AF82"/>
<protein>
    <submittedName>
        <fullName evidence="2">Uncharacterized protein</fullName>
    </submittedName>
</protein>
<accession>A0A0D7AF82</accession>
<keyword evidence="1" id="KW-0472">Membrane</keyword>
<proteinExistence type="predicted"/>
<evidence type="ECO:0000313" key="2">
    <source>
        <dbReference type="EMBL" id="KIY49044.1"/>
    </source>
</evidence>
<keyword evidence="3" id="KW-1185">Reference proteome</keyword>
<keyword evidence="1" id="KW-0812">Transmembrane</keyword>
<evidence type="ECO:0000313" key="3">
    <source>
        <dbReference type="Proteomes" id="UP000054144"/>
    </source>
</evidence>
<reference evidence="2 3" key="1">
    <citation type="journal article" date="2015" name="Fungal Genet. Biol.">
        <title>Evolution of novel wood decay mechanisms in Agaricales revealed by the genome sequences of Fistulina hepatica and Cylindrobasidium torrendii.</title>
        <authorList>
            <person name="Floudas D."/>
            <person name="Held B.W."/>
            <person name="Riley R."/>
            <person name="Nagy L.G."/>
            <person name="Koehler G."/>
            <person name="Ransdell A.S."/>
            <person name="Younus H."/>
            <person name="Chow J."/>
            <person name="Chiniquy J."/>
            <person name="Lipzen A."/>
            <person name="Tritt A."/>
            <person name="Sun H."/>
            <person name="Haridas S."/>
            <person name="LaButti K."/>
            <person name="Ohm R.A."/>
            <person name="Kues U."/>
            <person name="Blanchette R.A."/>
            <person name="Grigoriev I.V."/>
            <person name="Minto R.E."/>
            <person name="Hibbett D.S."/>
        </authorList>
    </citation>
    <scope>NUCLEOTIDE SEQUENCE [LARGE SCALE GENOMIC DNA]</scope>
    <source>
        <strain evidence="2 3">ATCC 64428</strain>
    </source>
</reference>
<sequence length="343" mass="37737">MRKEWTTSSGEAVHCANLVDVCAAGGLAQSAKEFSDHASIYLISVYPSLFSIPELTVVADLGFSHRQRFDSPPSVSLVSNVDRCLVIGGREETGTRVVEGSVTGFRRHLRCCVANGAIQPLFGTIDVVLILHGGDITKFSSIVTRSDLPAPYRSVVSGFGTSWFLPCHLFFDHMGASVPLWDVHVSATMYFWLSMQQRCYAARRLYAIISDRAVADVLTELDRRYGSVLFNYMTLCVVSAIVLLVHKMMCVSFHERVCPPSDSGPCQSIHVLQVREAPFARDWVGIHNSAAQPFQSIAEDALAASYIVDTVDNRPTVDSGNLAACNYGIFRHRSPTKMPNILD</sequence>
<gene>
    <name evidence="2" type="ORF">FISHEDRAFT_58529</name>
</gene>
<dbReference type="EMBL" id="KN881728">
    <property type="protein sequence ID" value="KIY49044.1"/>
    <property type="molecule type" value="Genomic_DNA"/>
</dbReference>
<feature type="transmembrane region" description="Helical" evidence="1">
    <location>
        <begin position="229"/>
        <end position="246"/>
    </location>
</feature>